<evidence type="ECO:0000256" key="1">
    <source>
        <dbReference type="SAM" id="MobiDB-lite"/>
    </source>
</evidence>
<evidence type="ECO:0000313" key="3">
    <source>
        <dbReference type="Proteomes" id="UP000193067"/>
    </source>
</evidence>
<dbReference type="OrthoDB" id="10432828at2759"/>
<gene>
    <name evidence="2" type="ORF">PYCCODRAFT_1436036</name>
</gene>
<keyword evidence="3" id="KW-1185">Reference proteome</keyword>
<name>A0A1Y2IP44_TRAC3</name>
<feature type="compositionally biased region" description="Polar residues" evidence="1">
    <location>
        <begin position="35"/>
        <end position="44"/>
    </location>
</feature>
<dbReference type="AlphaFoldDB" id="A0A1Y2IP44"/>
<dbReference type="EMBL" id="KZ084109">
    <property type="protein sequence ID" value="OSD01742.1"/>
    <property type="molecule type" value="Genomic_DNA"/>
</dbReference>
<organism evidence="2 3">
    <name type="scientific">Trametes coccinea (strain BRFM310)</name>
    <name type="common">Pycnoporus coccineus</name>
    <dbReference type="NCBI Taxonomy" id="1353009"/>
    <lineage>
        <taxon>Eukaryota</taxon>
        <taxon>Fungi</taxon>
        <taxon>Dikarya</taxon>
        <taxon>Basidiomycota</taxon>
        <taxon>Agaricomycotina</taxon>
        <taxon>Agaricomycetes</taxon>
        <taxon>Polyporales</taxon>
        <taxon>Polyporaceae</taxon>
        <taxon>Trametes</taxon>
    </lineage>
</organism>
<feature type="region of interest" description="Disordered" evidence="1">
    <location>
        <begin position="35"/>
        <end position="67"/>
    </location>
</feature>
<proteinExistence type="predicted"/>
<reference evidence="2 3" key="1">
    <citation type="journal article" date="2015" name="Biotechnol. Biofuels">
        <title>Enhanced degradation of softwood versus hardwood by the white-rot fungus Pycnoporus coccineus.</title>
        <authorList>
            <person name="Couturier M."/>
            <person name="Navarro D."/>
            <person name="Chevret D."/>
            <person name="Henrissat B."/>
            <person name="Piumi F."/>
            <person name="Ruiz-Duenas F.J."/>
            <person name="Martinez A.T."/>
            <person name="Grigoriev I.V."/>
            <person name="Riley R."/>
            <person name="Lipzen A."/>
            <person name="Berrin J.G."/>
            <person name="Master E.R."/>
            <person name="Rosso M.N."/>
        </authorList>
    </citation>
    <scope>NUCLEOTIDE SEQUENCE [LARGE SCALE GENOMIC DNA]</scope>
    <source>
        <strain evidence="2 3">BRFM310</strain>
    </source>
</reference>
<accession>A0A1Y2IP44</accession>
<dbReference type="Proteomes" id="UP000193067">
    <property type="component" value="Unassembled WGS sequence"/>
</dbReference>
<protein>
    <submittedName>
        <fullName evidence="2">Uncharacterized protein</fullName>
    </submittedName>
</protein>
<evidence type="ECO:0000313" key="2">
    <source>
        <dbReference type="EMBL" id="OSD01742.1"/>
    </source>
</evidence>
<sequence>MPQRCLVPVHYPLTLLRRFLIPLSYLSLSTIQLSSSDRQGNSVIRNWGQGPSGPPDKLGRSSQPPNSRGSFQLLCYLAALARLSPVTCADNTVTGLLHGNIRHRGLGTST</sequence>